<reference evidence="4" key="1">
    <citation type="submission" date="2020-09" db="EMBL/GenBank/DDBJ databases">
        <title>New species isolated from human feces.</title>
        <authorList>
            <person name="Kitahara M."/>
            <person name="Shigeno Y."/>
            <person name="Shime M."/>
            <person name="Matsumoto Y."/>
            <person name="Nakamura S."/>
            <person name="Motooka D."/>
            <person name="Fukuoka S."/>
            <person name="Nishikawa H."/>
            <person name="Benno Y."/>
        </authorList>
    </citation>
    <scope>NUCLEOTIDE SEQUENCE</scope>
    <source>
        <strain evidence="4">MM50</strain>
    </source>
</reference>
<feature type="signal peptide" evidence="3">
    <location>
        <begin position="1"/>
        <end position="29"/>
    </location>
</feature>
<feature type="transmembrane region" description="Helical" evidence="2">
    <location>
        <begin position="982"/>
        <end position="1001"/>
    </location>
</feature>
<keyword evidence="4" id="KW-0378">Hydrolase</keyword>
<protein>
    <submittedName>
        <fullName evidence="4">Zinc carboxypeptidase</fullName>
    </submittedName>
</protein>
<gene>
    <name evidence="4" type="ORF">MM50RIKEN_07090</name>
</gene>
<organism evidence="4 5">
    <name type="scientific">Vescimonas coprocola</name>
    <dbReference type="NCBI Taxonomy" id="2714355"/>
    <lineage>
        <taxon>Bacteria</taxon>
        <taxon>Bacillati</taxon>
        <taxon>Bacillota</taxon>
        <taxon>Clostridia</taxon>
        <taxon>Eubacteriales</taxon>
        <taxon>Oscillospiraceae</taxon>
        <taxon>Vescimonas</taxon>
    </lineage>
</organism>
<dbReference type="EMBL" id="AP023418">
    <property type="protein sequence ID" value="BCK80946.1"/>
    <property type="molecule type" value="Genomic_DNA"/>
</dbReference>
<name>A0A810Q5I6_9FIRM</name>
<sequence length="1006" mass="112130">MRKSRFVTKILATVLCIAMLIPLAVTTNAAETGSDSAAFTSISTTRLSMTDQREVTLSFNLGYKPEATNLEWTFGGDPLDEWRNWEDEENGGEPVFTVKDLTIAENGDVSAVLSVDYLFDGDDAAYWRPWYAYRGLYELKVTDKSTGKSASQTMRYEVYDSYTPYDELDSKIKDIMDHQTNNLYMSYESTGLSTDGKDIMEVIVARDKAVVDNYMALLQRAQTDPEAVAADVKSGKLADYQIPVYITNIHPNECPAVDQQIEFLKAIATEETISYKNADNETCTYNVKDVLSDVFFIIRPTENPYALEHYQRGNSEDFDLNRDSTYQTQIESQVATADLVKWKPVTLVELHGFIYYARTQLQIEPCTPPHEPNLEYDLFMNYALQGARAFGDVASMNSIYNSSSEYAKENGATEDNKPWYDIALESGFDPATGRFEYPSDDMSTNYTPTYALFHGTIGYTVECGENNEASVTMGKYGLIGHTAYVAENKDDLYLNQLEFFRRALNNEESPETEKWFVTQDNQVEANFREKDEYGKFYPEYYVIPTDADSQRDIADAYFMQEYFIRNGVQVEKLTEDVTVDGVTYKAGAFVIDMHQISRSFANAVLYKGKIVKNWTGLYSESVTNFPELRGFDCTAITKAGVFEGKTADANTVEYGTAWVTTYGNTATVISNNGLAAVNAVNDLLAKGVTVGFITEAGDHYSKGDFVIDHKDAGQIDDQYVIEITHVADVPKAKVITEPKVYVDDDHFDRFAFSRQMNFKTTSDVSEANVVFSSNEPEEDVQAAVKAGLPFVGASANILEYAKATIPGFDFDIQWIIEEGMYGPEEVYNDYEALFNVEYADSLITASYAADGDFTTYTKGGSIISAYPEEAAVLMRASSEDDFYKAGWWNGIDDPEAGLKGHAVAIDYQANGLDMTVFCTSITNKAHQTDDYRLATNAIYSKLLGTDFNVESGETPEPTPNPDTKPDTGKDTQSPETGDGMTVTVWVMAATLSVAAVLVLSAKKRED</sequence>
<dbReference type="AlphaFoldDB" id="A0A810Q5I6"/>
<accession>A0A810Q5I6</accession>
<keyword evidence="2" id="KW-0812">Transmembrane</keyword>
<evidence type="ECO:0000256" key="2">
    <source>
        <dbReference type="SAM" id="Phobius"/>
    </source>
</evidence>
<feature type="chain" id="PRO_5038887770" evidence="3">
    <location>
        <begin position="30"/>
        <end position="1006"/>
    </location>
</feature>
<keyword evidence="2" id="KW-1133">Transmembrane helix</keyword>
<keyword evidence="4" id="KW-0645">Protease</keyword>
<dbReference type="RefSeq" id="WP_213541772.1">
    <property type="nucleotide sequence ID" value="NZ_AP023418.1"/>
</dbReference>
<evidence type="ECO:0000256" key="1">
    <source>
        <dbReference type="SAM" id="MobiDB-lite"/>
    </source>
</evidence>
<dbReference type="KEGG" id="vcop:MM50RIKEN_07090"/>
<dbReference type="GO" id="GO:0004180">
    <property type="term" value="F:carboxypeptidase activity"/>
    <property type="evidence" value="ECO:0007669"/>
    <property type="project" value="UniProtKB-KW"/>
</dbReference>
<evidence type="ECO:0000256" key="3">
    <source>
        <dbReference type="SAM" id="SignalP"/>
    </source>
</evidence>
<dbReference type="Gene3D" id="3.40.630.10">
    <property type="entry name" value="Zn peptidases"/>
    <property type="match status" value="1"/>
</dbReference>
<keyword evidence="4" id="KW-0121">Carboxypeptidase</keyword>
<feature type="region of interest" description="Disordered" evidence="1">
    <location>
        <begin position="948"/>
        <end position="978"/>
    </location>
</feature>
<keyword evidence="5" id="KW-1185">Reference proteome</keyword>
<dbReference type="Proteomes" id="UP000681035">
    <property type="component" value="Chromosome"/>
</dbReference>
<dbReference type="SUPFAM" id="SSF53187">
    <property type="entry name" value="Zn-dependent exopeptidases"/>
    <property type="match status" value="1"/>
</dbReference>
<proteinExistence type="predicted"/>
<keyword evidence="2" id="KW-0472">Membrane</keyword>
<keyword evidence="3" id="KW-0732">Signal</keyword>
<evidence type="ECO:0000313" key="4">
    <source>
        <dbReference type="EMBL" id="BCK80946.1"/>
    </source>
</evidence>
<evidence type="ECO:0000313" key="5">
    <source>
        <dbReference type="Proteomes" id="UP000681035"/>
    </source>
</evidence>